<protein>
    <submittedName>
        <fullName evidence="1">Uncharacterized protein</fullName>
    </submittedName>
</protein>
<evidence type="ECO:0000313" key="2">
    <source>
        <dbReference type="Proteomes" id="UP000607653"/>
    </source>
</evidence>
<evidence type="ECO:0000313" key="1">
    <source>
        <dbReference type="EMBL" id="DAD44090.1"/>
    </source>
</evidence>
<name>A0A822ZHT7_NELNU</name>
<proteinExistence type="predicted"/>
<dbReference type="Proteomes" id="UP000607653">
    <property type="component" value="Unassembled WGS sequence"/>
</dbReference>
<sequence length="57" mass="6096">MVVSVADGNKVYTTAVCKGFSWQIQGTTFATDCMVLPLGFCDVVLGIQWLSTLGPII</sequence>
<comment type="caution">
    <text evidence="1">The sequence shown here is derived from an EMBL/GenBank/DDBJ whole genome shotgun (WGS) entry which is preliminary data.</text>
</comment>
<accession>A0A822ZHT7</accession>
<keyword evidence="2" id="KW-1185">Reference proteome</keyword>
<dbReference type="Pfam" id="PF08284">
    <property type="entry name" value="RVP_2"/>
    <property type="match status" value="1"/>
</dbReference>
<gene>
    <name evidence="1" type="ORF">HUJ06_002320</name>
</gene>
<dbReference type="EMBL" id="DUZY01000006">
    <property type="protein sequence ID" value="DAD44090.1"/>
    <property type="molecule type" value="Genomic_DNA"/>
</dbReference>
<dbReference type="InterPro" id="IPR021109">
    <property type="entry name" value="Peptidase_aspartic_dom_sf"/>
</dbReference>
<dbReference type="AlphaFoldDB" id="A0A822ZHT7"/>
<reference evidence="1 2" key="1">
    <citation type="journal article" date="2020" name="Mol. Biol. Evol.">
        <title>Distinct Expression and Methylation Patterns for Genes with Different Fates following a Single Whole-Genome Duplication in Flowering Plants.</title>
        <authorList>
            <person name="Shi T."/>
            <person name="Rahmani R.S."/>
            <person name="Gugger P.F."/>
            <person name="Wang M."/>
            <person name="Li H."/>
            <person name="Zhang Y."/>
            <person name="Li Z."/>
            <person name="Wang Q."/>
            <person name="Van de Peer Y."/>
            <person name="Marchal K."/>
            <person name="Chen J."/>
        </authorList>
    </citation>
    <scope>NUCLEOTIDE SEQUENCE [LARGE SCALE GENOMIC DNA]</scope>
    <source>
        <tissue evidence="1">Leaf</tissue>
    </source>
</reference>
<dbReference type="Gene3D" id="2.40.70.10">
    <property type="entry name" value="Acid Proteases"/>
    <property type="match status" value="1"/>
</dbReference>
<organism evidence="1 2">
    <name type="scientific">Nelumbo nucifera</name>
    <name type="common">Sacred lotus</name>
    <dbReference type="NCBI Taxonomy" id="4432"/>
    <lineage>
        <taxon>Eukaryota</taxon>
        <taxon>Viridiplantae</taxon>
        <taxon>Streptophyta</taxon>
        <taxon>Embryophyta</taxon>
        <taxon>Tracheophyta</taxon>
        <taxon>Spermatophyta</taxon>
        <taxon>Magnoliopsida</taxon>
        <taxon>Proteales</taxon>
        <taxon>Nelumbonaceae</taxon>
        <taxon>Nelumbo</taxon>
    </lineage>
</organism>
<dbReference type="CDD" id="cd00303">
    <property type="entry name" value="retropepsin_like"/>
    <property type="match status" value="1"/>
</dbReference>